<dbReference type="Pfam" id="PF10646">
    <property type="entry name" value="Germane"/>
    <property type="match status" value="2"/>
</dbReference>
<reference evidence="3 4" key="1">
    <citation type="submission" date="2017-02" db="EMBL/GenBank/DDBJ databases">
        <authorList>
            <person name="Peterson S.W."/>
        </authorList>
    </citation>
    <scope>NUCLEOTIDE SEQUENCE [LARGE SCALE GENOMIC DNA]</scope>
    <source>
        <strain evidence="3 4">ATCC 35992</strain>
    </source>
</reference>
<feature type="signal peptide" evidence="1">
    <location>
        <begin position="1"/>
        <end position="23"/>
    </location>
</feature>
<organism evidence="3 4">
    <name type="scientific">Eubacterium uniforme</name>
    <dbReference type="NCBI Taxonomy" id="39495"/>
    <lineage>
        <taxon>Bacteria</taxon>
        <taxon>Bacillati</taxon>
        <taxon>Bacillota</taxon>
        <taxon>Clostridia</taxon>
        <taxon>Eubacteriales</taxon>
        <taxon>Eubacteriaceae</taxon>
        <taxon>Eubacterium</taxon>
    </lineage>
</organism>
<dbReference type="EMBL" id="FUXZ01000007">
    <property type="protein sequence ID" value="SKA66311.1"/>
    <property type="molecule type" value="Genomic_DNA"/>
</dbReference>
<dbReference type="AlphaFoldDB" id="A0A1T4VP67"/>
<sequence length="316" mass="35019">MMKKKICSYVLILVLISALFSQSACKKKKDNGLVIYYMNQQSTKLLTDSFFADSKNEEEVLVEMFEKLQSKPSDVDMFEAIPDSVKVLGSDIDTQTKTLSVNFSKEYYDIERSTEILTRAAVVLTVTQLDSVNYVDFLVDGARLVDSDDHIVGFMSENSFADISAGSKITSSTKSDFTIYFANTDYSKLVPVKHTGRYLADASLETYIIKEIIDGPDSSEYNATISGETNLVSAVTNDNVCYVIFGDDFETLNASYNSDILIYSIVNSLVELPYIDSVRISTSSSSVDGSNSFNGISLEDNFTKNPDIIEGDLNKN</sequence>
<dbReference type="STRING" id="39495.SAMN02745111_01280"/>
<feature type="domain" description="GerMN" evidence="2">
    <location>
        <begin position="205"/>
        <end position="289"/>
    </location>
</feature>
<evidence type="ECO:0000313" key="3">
    <source>
        <dbReference type="EMBL" id="SKA66311.1"/>
    </source>
</evidence>
<feature type="domain" description="GerMN" evidence="2">
    <location>
        <begin position="61"/>
        <end position="148"/>
    </location>
</feature>
<feature type="chain" id="PRO_5039102966" evidence="1">
    <location>
        <begin position="24"/>
        <end position="316"/>
    </location>
</feature>
<evidence type="ECO:0000259" key="2">
    <source>
        <dbReference type="SMART" id="SM00909"/>
    </source>
</evidence>
<accession>A0A1T4VP67</accession>
<dbReference type="InterPro" id="IPR019606">
    <property type="entry name" value="GerMN"/>
</dbReference>
<evidence type="ECO:0000313" key="4">
    <source>
        <dbReference type="Proteomes" id="UP000190814"/>
    </source>
</evidence>
<proteinExistence type="predicted"/>
<name>A0A1T4VP67_9FIRM</name>
<dbReference type="SMART" id="SM00909">
    <property type="entry name" value="Germane"/>
    <property type="match status" value="2"/>
</dbReference>
<gene>
    <name evidence="3" type="ORF">SAMN02745111_01280</name>
</gene>
<protein>
    <submittedName>
        <fullName evidence="3">Germination protein M</fullName>
    </submittedName>
</protein>
<dbReference type="Proteomes" id="UP000190814">
    <property type="component" value="Unassembled WGS sequence"/>
</dbReference>
<keyword evidence="1" id="KW-0732">Signal</keyword>
<evidence type="ECO:0000256" key="1">
    <source>
        <dbReference type="SAM" id="SignalP"/>
    </source>
</evidence>
<keyword evidence="4" id="KW-1185">Reference proteome</keyword>